<feature type="transmembrane region" description="Helical" evidence="5">
    <location>
        <begin position="448"/>
        <end position="474"/>
    </location>
</feature>
<feature type="transmembrane region" description="Helical" evidence="5">
    <location>
        <begin position="486"/>
        <end position="513"/>
    </location>
</feature>
<evidence type="ECO:0000256" key="1">
    <source>
        <dbReference type="ARBA" id="ARBA00004141"/>
    </source>
</evidence>
<feature type="transmembrane region" description="Helical" evidence="5">
    <location>
        <begin position="272"/>
        <end position="290"/>
    </location>
</feature>
<dbReference type="AlphaFoldDB" id="A0A267EUA0"/>
<feature type="transmembrane region" description="Helical" evidence="5">
    <location>
        <begin position="186"/>
        <end position="205"/>
    </location>
</feature>
<evidence type="ECO:0000256" key="2">
    <source>
        <dbReference type="ARBA" id="ARBA00022692"/>
    </source>
</evidence>
<feature type="transmembrane region" description="Helical" evidence="5">
    <location>
        <begin position="425"/>
        <end position="442"/>
    </location>
</feature>
<reference evidence="7 8" key="1">
    <citation type="submission" date="2017-06" db="EMBL/GenBank/DDBJ databases">
        <title>A platform for efficient transgenesis in Macrostomum lignano, a flatworm model organism for stem cell research.</title>
        <authorList>
            <person name="Berezikov E."/>
        </authorList>
    </citation>
    <scope>NUCLEOTIDE SEQUENCE [LARGE SCALE GENOMIC DNA]</scope>
    <source>
        <strain evidence="7">DV1</strain>
        <tissue evidence="7">Whole organism</tissue>
    </source>
</reference>
<evidence type="ECO:0000256" key="3">
    <source>
        <dbReference type="ARBA" id="ARBA00022989"/>
    </source>
</evidence>
<dbReference type="InterPro" id="IPR005828">
    <property type="entry name" value="MFS_sugar_transport-like"/>
</dbReference>
<dbReference type="PROSITE" id="PS50850">
    <property type="entry name" value="MFS"/>
    <property type="match status" value="1"/>
</dbReference>
<dbReference type="STRING" id="282301.A0A267EUA0"/>
<dbReference type="GO" id="GO:0016020">
    <property type="term" value="C:membrane"/>
    <property type="evidence" value="ECO:0007669"/>
    <property type="project" value="UniProtKB-SubCell"/>
</dbReference>
<proteinExistence type="predicted"/>
<gene>
    <name evidence="7" type="ORF">BOX15_Mlig026251g2</name>
</gene>
<feature type="transmembrane region" description="Helical" evidence="5">
    <location>
        <begin position="519"/>
        <end position="535"/>
    </location>
</feature>
<protein>
    <recommendedName>
        <fullName evidence="6">Major facilitator superfamily (MFS) profile domain-containing protein</fullName>
    </recommendedName>
</protein>
<feature type="domain" description="Major facilitator superfamily (MFS) profile" evidence="6">
    <location>
        <begin position="31"/>
        <end position="540"/>
    </location>
</feature>
<dbReference type="SUPFAM" id="SSF103473">
    <property type="entry name" value="MFS general substrate transporter"/>
    <property type="match status" value="1"/>
</dbReference>
<feature type="transmembrane region" description="Helical" evidence="5">
    <location>
        <begin position="246"/>
        <end position="266"/>
    </location>
</feature>
<feature type="transmembrane region" description="Helical" evidence="5">
    <location>
        <begin position="394"/>
        <end position="413"/>
    </location>
</feature>
<dbReference type="InterPro" id="IPR020846">
    <property type="entry name" value="MFS_dom"/>
</dbReference>
<evidence type="ECO:0000256" key="4">
    <source>
        <dbReference type="ARBA" id="ARBA00023136"/>
    </source>
</evidence>
<accession>A0A267EUA0</accession>
<keyword evidence="2 5" id="KW-0812">Transmembrane</keyword>
<keyword evidence="3 5" id="KW-1133">Transmembrane helix</keyword>
<feature type="transmembrane region" description="Helical" evidence="5">
    <location>
        <begin position="211"/>
        <end position="234"/>
    </location>
</feature>
<feature type="transmembrane region" description="Helical" evidence="5">
    <location>
        <begin position="360"/>
        <end position="382"/>
    </location>
</feature>
<dbReference type="EMBL" id="NIVC01001740">
    <property type="protein sequence ID" value="PAA64554.1"/>
    <property type="molecule type" value="Genomic_DNA"/>
</dbReference>
<comment type="caution">
    <text evidence="7">The sequence shown here is derived from an EMBL/GenBank/DDBJ whole genome shotgun (WGS) entry which is preliminary data.</text>
</comment>
<dbReference type="InterPro" id="IPR036259">
    <property type="entry name" value="MFS_trans_sf"/>
</dbReference>
<organism evidence="7 8">
    <name type="scientific">Macrostomum lignano</name>
    <dbReference type="NCBI Taxonomy" id="282301"/>
    <lineage>
        <taxon>Eukaryota</taxon>
        <taxon>Metazoa</taxon>
        <taxon>Spiralia</taxon>
        <taxon>Lophotrochozoa</taxon>
        <taxon>Platyhelminthes</taxon>
        <taxon>Rhabditophora</taxon>
        <taxon>Macrostomorpha</taxon>
        <taxon>Macrostomida</taxon>
        <taxon>Macrostomidae</taxon>
        <taxon>Macrostomum</taxon>
    </lineage>
</organism>
<evidence type="ECO:0000313" key="8">
    <source>
        <dbReference type="Proteomes" id="UP000215902"/>
    </source>
</evidence>
<dbReference type="PANTHER" id="PTHR24064">
    <property type="entry name" value="SOLUTE CARRIER FAMILY 22 MEMBER"/>
    <property type="match status" value="1"/>
</dbReference>
<dbReference type="GO" id="GO:0022857">
    <property type="term" value="F:transmembrane transporter activity"/>
    <property type="evidence" value="ECO:0007669"/>
    <property type="project" value="InterPro"/>
</dbReference>
<feature type="non-terminal residue" evidence="7">
    <location>
        <position position="1"/>
    </location>
</feature>
<sequence length="590" mass="65541">FSMLSTALEKMQYEELLTKISKSGPCYRWVITNLIAIIYMKAAFDMFILNLVTASVPFHCAEVTLDNQTVPWSSIAHNASMPDNFTINSFTCSRPRLFRDSDGSLRLESSSEGNASTVNRTSVPAEACSAWTFLPDPPTRWTMFMEYSMVCERQYLMDRIQTMLQFGICLSTVFGPLGDIIGRKTVLVGFAYLDISCNIAVIFVQDLTLQMVLRFIMGFGVPAVIISTILITELVAEDYRGIHGNLMWILFCLGYSGSAAISYFIHNWRVQTAVACAIAGVGYATFIPVIPESPRWLLTRGYTKRAKKILKEICKFSGCKEVLNEFNFEHNELVEPPDENKPPEENCIFKIFPRENLCRLEYFVTVGVLSFNFFTVSLVYFALSFKRDFITKDIYLNVLISGLLEIPAYILAWQLTNRAGRKYTSMANMAFSGVGLIIMPFIPTNPNIVFQGSSVLAIAIKFSVTVAFSILAVYGSEVLPTKVRSCSFFVASILMRGAQLLAPEIGGALASLYDNLPSLLYGVICVLASLTILLLPESKDRPMPNTVAEMEPVGCPCGARRTELATNASGANAQVDEDEMKPLQVFSVDA</sequence>
<evidence type="ECO:0000313" key="7">
    <source>
        <dbReference type="EMBL" id="PAA64554.1"/>
    </source>
</evidence>
<dbReference type="OrthoDB" id="5141738at2759"/>
<keyword evidence="8" id="KW-1185">Reference proteome</keyword>
<comment type="subcellular location">
    <subcellularLocation>
        <location evidence="1">Membrane</location>
        <topology evidence="1">Multi-pass membrane protein</topology>
    </subcellularLocation>
</comment>
<keyword evidence="4 5" id="KW-0472">Membrane</keyword>
<name>A0A267EUA0_9PLAT</name>
<dbReference type="Proteomes" id="UP000215902">
    <property type="component" value="Unassembled WGS sequence"/>
</dbReference>
<dbReference type="Pfam" id="PF00083">
    <property type="entry name" value="Sugar_tr"/>
    <property type="match status" value="1"/>
</dbReference>
<evidence type="ECO:0000259" key="6">
    <source>
        <dbReference type="PROSITE" id="PS50850"/>
    </source>
</evidence>
<dbReference type="Gene3D" id="1.20.1250.20">
    <property type="entry name" value="MFS general substrate transporter like domains"/>
    <property type="match status" value="1"/>
</dbReference>
<evidence type="ECO:0000256" key="5">
    <source>
        <dbReference type="SAM" id="Phobius"/>
    </source>
</evidence>